<dbReference type="EMBL" id="WNWQ01000012">
    <property type="protein sequence ID" value="KAE9984866.1"/>
    <property type="molecule type" value="Genomic_DNA"/>
</dbReference>
<organism evidence="1 2">
    <name type="scientific">Venturia inaequalis</name>
    <name type="common">Apple scab fungus</name>
    <dbReference type="NCBI Taxonomy" id="5025"/>
    <lineage>
        <taxon>Eukaryota</taxon>
        <taxon>Fungi</taxon>
        <taxon>Dikarya</taxon>
        <taxon>Ascomycota</taxon>
        <taxon>Pezizomycotina</taxon>
        <taxon>Dothideomycetes</taxon>
        <taxon>Pleosporomycetidae</taxon>
        <taxon>Venturiales</taxon>
        <taxon>Venturiaceae</taxon>
        <taxon>Venturia</taxon>
    </lineage>
</organism>
<reference evidence="1 2" key="1">
    <citation type="submission" date="2019-11" db="EMBL/GenBank/DDBJ databases">
        <title>Venturia inaequalis Genome Resource.</title>
        <authorList>
            <person name="Lichtner F.J."/>
        </authorList>
    </citation>
    <scope>NUCLEOTIDE SEQUENCE [LARGE SCALE GENOMIC DNA]</scope>
    <source>
        <strain evidence="1">Bline_iso_100314</strain>
    </source>
</reference>
<comment type="caution">
    <text evidence="1">The sequence shown here is derived from an EMBL/GenBank/DDBJ whole genome shotgun (WGS) entry which is preliminary data.</text>
</comment>
<name>A0A8H3ZA11_VENIN</name>
<accession>A0A8H3ZA11</accession>
<gene>
    <name evidence="1" type="ORF">BLS_000949</name>
</gene>
<sequence>MMRGGVKEEVRGQAEVLVKALHELNDEGVDLAEGQSLSEERPPHEDGTTAAMEVLSASKLSLHAGSVSVVDAMAASSIPSTPYTGFESRVLHDVSTALDDASRVGFPPKDHGRSFAIQDIPSTRQVPVTCAPDPVLTSVMDATTEQALGMSTFITPRLMEEDEDDDDDGLASWLRSGIEDVLRDDTLHDEKLANLYPSLFFAGNGRDEGRSSRTEGALSDSTDAMLQVHCLLDNARTAASLHHQNRESVNRFEINCKNINDTLAAIFVTDTNVRHPSTTLPDRDAIGTSIKIAVDTNSNKITGSLAKTSPVLARGIASTDILSATDNNQSDGTPFGLPNFCDIDNVKTAANRNYDRNYVRALETCCIHELRGKKCTTIKCSEKGPLLCKDFKKGTCTTNEFAHTGLTHVHILPNCARAIKDGQCFNQQCRLGHDNVALRRMRLAEKRSLEMGWAKKWIEKIKAAMETSATPLDVSEGGISYAKLRGKLGQFKDAAMAAEVDEVLARYNRHRRRRPSWVGGGWTLGSEQLQARRSTTYTMDVESLLDVSDDQAQLSSTFAVLMPLDCDAIDEAKPASTPEMATTAGDTIRDDLPVDFFLAECSTSNFEDAIDVTHELNTGIDTLLRPVVQAVDIDDTTLDTEQTTSPTSNPSTNATGEVAAASLLNKNPYYIGTLGSCCGHYLHHGECGKDDRPKASTCCGSPSKLCPDFQAGTCTTIRFLRHERKFVHILPSCLVALSDGECFDSACIKGHDNFEIRMAKEEDRMAELAQVGKKHDESVQTLLEQVKRSMESDATQKEIVEGYDAATALKRNPGMYPNKKIEPQFKVEVKTTLHLYTKSAEVKGINGTTIPETRKEVRKMELAANLLECQKRTDENTRKQLSIVQASMRPNTGDKRRAGVLDAVFGLRRKLASKYMGEDTIKGQLRDEVVEIVEQYAKFAEENQRHDFEVFEELEEERHQEVSTGVAQLRERNDKFTSEQLSALKVSMVLDATTEQIEDGAKAATKLRRKLKSIYVGENVIKGVLRDEVETTIKLYDELKEKEVKDSVIEE</sequence>
<protein>
    <submittedName>
        <fullName evidence="1">Uncharacterized protein</fullName>
    </submittedName>
</protein>
<evidence type="ECO:0000313" key="1">
    <source>
        <dbReference type="EMBL" id="KAE9984866.1"/>
    </source>
</evidence>
<dbReference type="AlphaFoldDB" id="A0A8H3ZA11"/>
<evidence type="ECO:0000313" key="2">
    <source>
        <dbReference type="Proteomes" id="UP000433883"/>
    </source>
</evidence>
<dbReference type="Proteomes" id="UP000433883">
    <property type="component" value="Unassembled WGS sequence"/>
</dbReference>
<proteinExistence type="predicted"/>